<protein>
    <recommendedName>
        <fullName evidence="1">TY-Chap N-terminal domain-containing protein</fullName>
    </recommendedName>
</protein>
<dbReference type="EMBL" id="RQZG01000012">
    <property type="protein sequence ID" value="RRD04272.1"/>
    <property type="molecule type" value="Genomic_DNA"/>
</dbReference>
<gene>
    <name evidence="2" type="ORF">EII34_10580</name>
</gene>
<dbReference type="RefSeq" id="WP_124845127.1">
    <property type="nucleotide sequence ID" value="NZ_JAUNKP010000019.1"/>
</dbReference>
<dbReference type="Pfam" id="PF22552">
    <property type="entry name" value="TY-Chap3"/>
    <property type="match status" value="1"/>
</dbReference>
<dbReference type="AlphaFoldDB" id="A0A3P1T436"/>
<evidence type="ECO:0000313" key="3">
    <source>
        <dbReference type="Proteomes" id="UP000280819"/>
    </source>
</evidence>
<reference evidence="2 3" key="1">
    <citation type="submission" date="2018-11" db="EMBL/GenBank/DDBJ databases">
        <title>Genomes From Bacteria Associated with the Canine Oral Cavity: a Test Case for Automated Genome-Based Taxonomic Assignment.</title>
        <authorList>
            <person name="Coil D.A."/>
            <person name="Jospin G."/>
            <person name="Darling A.E."/>
            <person name="Wallis C."/>
            <person name="Davis I.J."/>
            <person name="Harris S."/>
            <person name="Eisen J.A."/>
            <person name="Holcombe L.J."/>
            <person name="O'Flynn C."/>
        </authorList>
    </citation>
    <scope>NUCLEOTIDE SEQUENCE [LARGE SCALE GENOMIC DNA]</scope>
    <source>
        <strain evidence="2 3">OH887_COT-365</strain>
    </source>
</reference>
<dbReference type="OrthoDB" id="3726991at2"/>
<sequence length="150" mass="16637">MTSWREFEPALAEVLPKLPDGARLVISGSSGLVQFIRDAAELVVEVSNESSEDQPRLTDRGWVMIDSWSGIWRRTFPHPATGDDAGTVVAETGYVLKVVFGWTGLADHTYASWREVSKSFLGLFSRTEEKPLSWPSLGLARTREDGPIND</sequence>
<evidence type="ECO:0000259" key="1">
    <source>
        <dbReference type="Pfam" id="PF22552"/>
    </source>
</evidence>
<proteinExistence type="predicted"/>
<dbReference type="Proteomes" id="UP000280819">
    <property type="component" value="Unassembled WGS sequence"/>
</dbReference>
<accession>A0A3P1T436</accession>
<name>A0A3P1T436_9ACTN</name>
<dbReference type="InterPro" id="IPR054344">
    <property type="entry name" value="TY-Chap_N"/>
</dbReference>
<evidence type="ECO:0000313" key="2">
    <source>
        <dbReference type="EMBL" id="RRD04272.1"/>
    </source>
</evidence>
<comment type="caution">
    <text evidence="2">The sequence shown here is derived from an EMBL/GenBank/DDBJ whole genome shotgun (WGS) entry which is preliminary data.</text>
</comment>
<feature type="domain" description="TY-Chap N-terminal" evidence="1">
    <location>
        <begin position="2"/>
        <end position="103"/>
    </location>
</feature>
<organism evidence="2 3">
    <name type="scientific">Arachnia propionica</name>
    <dbReference type="NCBI Taxonomy" id="1750"/>
    <lineage>
        <taxon>Bacteria</taxon>
        <taxon>Bacillati</taxon>
        <taxon>Actinomycetota</taxon>
        <taxon>Actinomycetes</taxon>
        <taxon>Propionibacteriales</taxon>
        <taxon>Propionibacteriaceae</taxon>
        <taxon>Arachnia</taxon>
    </lineage>
</organism>